<dbReference type="OrthoDB" id="9809635at2"/>
<evidence type="ECO:0000313" key="6">
    <source>
        <dbReference type="Proteomes" id="UP000256485"/>
    </source>
</evidence>
<sequence>MSVRFWRPLPRRLRVGAVVAVLLAGSLAGLVHDTPATAVAVPSDQVTSHGPGAGRGHGRGFDEPAVGFAPPSTRLVPATPEEVGLNTAEIEGMLADLRAYLEAPSDGRPLYPGAVVLAAHDGKIVVHEAMGHAVKYADANGTELPADQQVPMRPDTIFDMASISKLFTSIVVMQQVEAGRIDLDAPVASYLPTFATNGKESITVRQLLTHTSGLPSWRRLWDYPDRESRIRAALEVAPKAPPQTLYEYSDLNLITLGVLVEKVSGKPLDVLVREGITEPLGMVDTGYNPPAAKLDRIAATEYQTDPPRGMVRGSVHDENAWSLGGVAGHAGIFSTANDLAILAQTILNGGTYQRQRILRRESVAQMLADYNEAFPGHAHGLGFELDQRFYMGALSAPSTAGHTGFTGTSIVIDPLSRSFVILLTNRVHPRREWSNVNPARRVVADRLAQALAVTPRRGRTAWYTGRDDATTATLTLPVRLRTDRTRLAFDLFVDTEDSDRLTLEISRGETWEPLPFVVASRGRVSEHDGVISGFTGRVWQVARAEIDGPPGEVRIRWRFTSDPSQRGRGVYVDGVRLGDAEGTLFDGEREPDAFLADGWVQADR</sequence>
<evidence type="ECO:0000256" key="1">
    <source>
        <dbReference type="ARBA" id="ARBA00022801"/>
    </source>
</evidence>
<comment type="caution">
    <text evidence="5">The sequence shown here is derived from an EMBL/GenBank/DDBJ whole genome shotgun (WGS) entry which is preliminary data.</text>
</comment>
<protein>
    <submittedName>
        <fullName evidence="5">CubicO group peptidase (Beta-lactamase class C family)</fullName>
    </submittedName>
</protein>
<dbReference type="PANTHER" id="PTHR43283:SF11">
    <property type="entry name" value="BETA-LACTAMASE-RELATED DOMAIN-CONTAINING PROTEIN"/>
    <property type="match status" value="1"/>
</dbReference>
<dbReference type="GO" id="GO:0016787">
    <property type="term" value="F:hydrolase activity"/>
    <property type="evidence" value="ECO:0007669"/>
    <property type="project" value="UniProtKB-KW"/>
</dbReference>
<dbReference type="InterPro" id="IPR001466">
    <property type="entry name" value="Beta-lactam-related"/>
</dbReference>
<dbReference type="PANTHER" id="PTHR43283">
    <property type="entry name" value="BETA-LACTAMASE-RELATED"/>
    <property type="match status" value="1"/>
</dbReference>
<keyword evidence="1" id="KW-0378">Hydrolase</keyword>
<dbReference type="SUPFAM" id="SSF56601">
    <property type="entry name" value="beta-lactamase/transpeptidase-like"/>
    <property type="match status" value="1"/>
</dbReference>
<dbReference type="RefSeq" id="WP_115851008.1">
    <property type="nucleotide sequence ID" value="NZ_QTUC01000001.1"/>
</dbReference>
<feature type="signal peptide" evidence="3">
    <location>
        <begin position="1"/>
        <end position="38"/>
    </location>
</feature>
<name>A0A3D9V7S7_THECX</name>
<dbReference type="InterPro" id="IPR050789">
    <property type="entry name" value="Diverse_Enzym_Activities"/>
</dbReference>
<gene>
    <name evidence="5" type="ORF">DFJ64_3011</name>
</gene>
<feature type="chain" id="PRO_5039671568" evidence="3">
    <location>
        <begin position="39"/>
        <end position="604"/>
    </location>
</feature>
<dbReference type="InterPro" id="IPR012338">
    <property type="entry name" value="Beta-lactam/transpept-like"/>
</dbReference>
<dbReference type="EMBL" id="QTUC01000001">
    <property type="protein sequence ID" value="REF37567.1"/>
    <property type="molecule type" value="Genomic_DNA"/>
</dbReference>
<keyword evidence="3" id="KW-0732">Signal</keyword>
<proteinExistence type="predicted"/>
<organism evidence="5 6">
    <name type="scientific">Thermasporomyces composti</name>
    <dbReference type="NCBI Taxonomy" id="696763"/>
    <lineage>
        <taxon>Bacteria</taxon>
        <taxon>Bacillati</taxon>
        <taxon>Actinomycetota</taxon>
        <taxon>Actinomycetes</taxon>
        <taxon>Propionibacteriales</taxon>
        <taxon>Nocardioidaceae</taxon>
        <taxon>Thermasporomyces</taxon>
    </lineage>
</organism>
<reference evidence="5 6" key="1">
    <citation type="submission" date="2018-08" db="EMBL/GenBank/DDBJ databases">
        <title>Sequencing the genomes of 1000 actinobacteria strains.</title>
        <authorList>
            <person name="Klenk H.-P."/>
        </authorList>
    </citation>
    <scope>NUCLEOTIDE SEQUENCE [LARGE SCALE GENOMIC DNA]</scope>
    <source>
        <strain evidence="5 6">DSM 22891</strain>
    </source>
</reference>
<feature type="region of interest" description="Disordered" evidence="2">
    <location>
        <begin position="43"/>
        <end position="63"/>
    </location>
</feature>
<accession>A0A3D9V7S7</accession>
<dbReference type="Proteomes" id="UP000256485">
    <property type="component" value="Unassembled WGS sequence"/>
</dbReference>
<evidence type="ECO:0000256" key="3">
    <source>
        <dbReference type="SAM" id="SignalP"/>
    </source>
</evidence>
<dbReference type="Pfam" id="PF00144">
    <property type="entry name" value="Beta-lactamase"/>
    <property type="match status" value="1"/>
</dbReference>
<evidence type="ECO:0000259" key="4">
    <source>
        <dbReference type="Pfam" id="PF00144"/>
    </source>
</evidence>
<dbReference type="AlphaFoldDB" id="A0A3D9V7S7"/>
<dbReference type="Gene3D" id="3.40.710.10">
    <property type="entry name" value="DD-peptidase/beta-lactamase superfamily"/>
    <property type="match status" value="1"/>
</dbReference>
<feature type="domain" description="Beta-lactamase-related" evidence="4">
    <location>
        <begin position="111"/>
        <end position="442"/>
    </location>
</feature>
<keyword evidence="6" id="KW-1185">Reference proteome</keyword>
<evidence type="ECO:0000313" key="5">
    <source>
        <dbReference type="EMBL" id="REF37567.1"/>
    </source>
</evidence>
<evidence type="ECO:0000256" key="2">
    <source>
        <dbReference type="SAM" id="MobiDB-lite"/>
    </source>
</evidence>